<dbReference type="CDD" id="cd08966">
    <property type="entry name" value="EcFpg-like_N"/>
    <property type="match status" value="1"/>
</dbReference>
<dbReference type="GO" id="GO:0003684">
    <property type="term" value="F:damaged DNA binding"/>
    <property type="evidence" value="ECO:0007669"/>
    <property type="project" value="InterPro"/>
</dbReference>
<feature type="domain" description="Formamidopyrimidine-DNA glycosylase catalytic" evidence="17">
    <location>
        <begin position="2"/>
        <end position="114"/>
    </location>
</feature>
<keyword evidence="11 15" id="KW-0456">Lyase</keyword>
<proteinExistence type="inferred from homology"/>
<dbReference type="SMART" id="SM01232">
    <property type="entry name" value="H2TH"/>
    <property type="match status" value="1"/>
</dbReference>
<dbReference type="FunFam" id="1.10.8.50:FF:000003">
    <property type="entry name" value="Formamidopyrimidine-DNA glycosylase"/>
    <property type="match status" value="1"/>
</dbReference>
<comment type="catalytic activity">
    <reaction evidence="1 15">
        <text>Hydrolysis of DNA containing ring-opened 7-methylguanine residues, releasing 2,6-diamino-4-hydroxy-5-(N-methyl)formamidopyrimidine.</text>
        <dbReference type="EC" id="3.2.2.23"/>
    </reaction>
</comment>
<dbReference type="InterPro" id="IPR012319">
    <property type="entry name" value="FPG_cat"/>
</dbReference>
<organism evidence="18 19">
    <name type="scientific">Marinomonas aquiplantarum</name>
    <dbReference type="NCBI Taxonomy" id="491951"/>
    <lineage>
        <taxon>Bacteria</taxon>
        <taxon>Pseudomonadati</taxon>
        <taxon>Pseudomonadota</taxon>
        <taxon>Gammaproteobacteria</taxon>
        <taxon>Oceanospirillales</taxon>
        <taxon>Oceanospirillaceae</taxon>
        <taxon>Marinomonas</taxon>
    </lineage>
</organism>
<evidence type="ECO:0000256" key="15">
    <source>
        <dbReference type="HAMAP-Rule" id="MF_00103"/>
    </source>
</evidence>
<evidence type="ECO:0000256" key="10">
    <source>
        <dbReference type="ARBA" id="ARBA00023204"/>
    </source>
</evidence>
<comment type="similarity">
    <text evidence="2 15">Belongs to the FPG family.</text>
</comment>
<keyword evidence="9 15" id="KW-0238">DNA-binding</keyword>
<comment type="cofactor">
    <cofactor evidence="15">
        <name>Zn(2+)</name>
        <dbReference type="ChEBI" id="CHEBI:29105"/>
    </cofactor>
    <text evidence="15">Binds 1 zinc ion per subunit.</text>
</comment>
<feature type="binding site" evidence="15">
    <location>
        <position position="91"/>
    </location>
    <ligand>
        <name>DNA</name>
        <dbReference type="ChEBI" id="CHEBI:16991"/>
    </ligand>
</feature>
<evidence type="ECO:0000259" key="17">
    <source>
        <dbReference type="PROSITE" id="PS51068"/>
    </source>
</evidence>
<keyword evidence="13 15" id="KW-0326">Glycosidase</keyword>
<evidence type="ECO:0000256" key="4">
    <source>
        <dbReference type="ARBA" id="ARBA00022723"/>
    </source>
</evidence>
<keyword evidence="10 15" id="KW-0234">DNA repair</keyword>
<keyword evidence="19" id="KW-1185">Reference proteome</keyword>
<keyword evidence="4 15" id="KW-0479">Metal-binding</keyword>
<sequence length="272" mass="30620">MPELPEVETTMRGIEPHLVGQKIAKVDIRQPQLRWLITPELSQDILEQEVVKVSRRGKYIGVHTAKGTMIIHLGMSGSLYFVPANTPPLFHDHVDFQIADTDQWLRYTDPRRFGAILWTTDDWLEHDLLSHLGPEPLSDEFDVDYFYAKAKGRKVPIKTFVMDSKVVVGVGNIYANEALFMAGIRPTRMAGNISKVRMRKLLECIKIVLANAIKQGGTTLKDFVGGDGKPGYFKQELAVYGRAGLPCTQCQQALTEVRQAQRSTVYCVKCQT</sequence>
<dbReference type="InterPro" id="IPR020629">
    <property type="entry name" value="FPG_Glyclase"/>
</dbReference>
<evidence type="ECO:0000256" key="3">
    <source>
        <dbReference type="ARBA" id="ARBA00011245"/>
    </source>
</evidence>
<dbReference type="Gene3D" id="3.20.190.10">
    <property type="entry name" value="MutM-like, N-terminal"/>
    <property type="match status" value="1"/>
</dbReference>
<dbReference type="InterPro" id="IPR035937">
    <property type="entry name" value="FPG_N"/>
</dbReference>
<dbReference type="GO" id="GO:0008270">
    <property type="term" value="F:zinc ion binding"/>
    <property type="evidence" value="ECO:0007669"/>
    <property type="project" value="UniProtKB-UniRule"/>
</dbReference>
<dbReference type="EC" id="3.2.2.23" evidence="15"/>
<dbReference type="NCBIfam" id="TIGR00577">
    <property type="entry name" value="fpg"/>
    <property type="match status" value="1"/>
</dbReference>
<feature type="active site" description="Proton donor" evidence="15">
    <location>
        <position position="3"/>
    </location>
</feature>
<evidence type="ECO:0000256" key="8">
    <source>
        <dbReference type="ARBA" id="ARBA00022833"/>
    </source>
</evidence>
<keyword evidence="7 15" id="KW-0378">Hydrolase</keyword>
<dbReference type="GO" id="GO:0140078">
    <property type="term" value="F:class I DNA-(apurinic or apyrimidinic site) endonuclease activity"/>
    <property type="evidence" value="ECO:0007669"/>
    <property type="project" value="UniProtKB-EC"/>
</dbReference>
<evidence type="ECO:0000313" key="18">
    <source>
        <dbReference type="EMBL" id="RBO84629.1"/>
    </source>
</evidence>
<dbReference type="RefSeq" id="WP_113873285.1">
    <property type="nucleotide sequence ID" value="NZ_QNRF01000002.1"/>
</dbReference>
<dbReference type="InterPro" id="IPR015886">
    <property type="entry name" value="H2TH_FPG"/>
</dbReference>
<dbReference type="NCBIfam" id="NF002211">
    <property type="entry name" value="PRK01103.1"/>
    <property type="match status" value="1"/>
</dbReference>
<dbReference type="HAMAP" id="MF_00103">
    <property type="entry name" value="Fapy_DNA_glycosyl"/>
    <property type="match status" value="1"/>
</dbReference>
<keyword evidence="8 15" id="KW-0862">Zinc</keyword>
<evidence type="ECO:0000256" key="13">
    <source>
        <dbReference type="ARBA" id="ARBA00023295"/>
    </source>
</evidence>
<keyword evidence="6 15" id="KW-0863">Zinc-finger</keyword>
<dbReference type="GO" id="GO:0006284">
    <property type="term" value="P:base-excision repair"/>
    <property type="evidence" value="ECO:0007669"/>
    <property type="project" value="InterPro"/>
</dbReference>
<protein>
    <recommendedName>
        <fullName evidence="15">Formamidopyrimidine-DNA glycosylase</fullName>
        <shortName evidence="15">Fapy-DNA glycosylase</shortName>
        <ecNumber evidence="15">3.2.2.23</ecNumber>
    </recommendedName>
    <alternativeName>
        <fullName evidence="15">DNA-(apurinic or apyrimidinic site) lyase MutM</fullName>
        <shortName evidence="15">AP lyase MutM</shortName>
        <ecNumber evidence="15">4.2.99.18</ecNumber>
    </alternativeName>
</protein>
<dbReference type="Proteomes" id="UP000252086">
    <property type="component" value="Unassembled WGS sequence"/>
</dbReference>
<dbReference type="SUPFAM" id="SSF81624">
    <property type="entry name" value="N-terminal domain of MutM-like DNA repair proteins"/>
    <property type="match status" value="1"/>
</dbReference>
<dbReference type="EC" id="4.2.99.18" evidence="15"/>
<dbReference type="InterPro" id="IPR010979">
    <property type="entry name" value="Ribosomal_uS13-like_H2TH"/>
</dbReference>
<dbReference type="Gene3D" id="1.10.8.50">
    <property type="match status" value="1"/>
</dbReference>
<dbReference type="EMBL" id="QNRF01000002">
    <property type="protein sequence ID" value="RBO84629.1"/>
    <property type="molecule type" value="Genomic_DNA"/>
</dbReference>
<accession>A0A366D526</accession>
<dbReference type="GO" id="GO:0034039">
    <property type="term" value="F:8-oxo-7,8-dihydroguanine DNA N-glycosylase activity"/>
    <property type="evidence" value="ECO:0007669"/>
    <property type="project" value="TreeGrafter"/>
</dbReference>
<dbReference type="FunFam" id="3.20.190.10:FF:000001">
    <property type="entry name" value="Formamidopyrimidine-DNA glycosylase"/>
    <property type="match status" value="1"/>
</dbReference>
<evidence type="ECO:0000256" key="5">
    <source>
        <dbReference type="ARBA" id="ARBA00022763"/>
    </source>
</evidence>
<comment type="caution">
    <text evidence="18">The sequence shown here is derived from an EMBL/GenBank/DDBJ whole genome shotgun (WGS) entry which is preliminary data.</text>
</comment>
<evidence type="ECO:0000256" key="9">
    <source>
        <dbReference type="ARBA" id="ARBA00023125"/>
    </source>
</evidence>
<feature type="binding site" evidence="15">
    <location>
        <position position="153"/>
    </location>
    <ligand>
        <name>DNA</name>
        <dbReference type="ChEBI" id="CHEBI:16991"/>
    </ligand>
</feature>
<comment type="catalytic activity">
    <reaction evidence="14 15">
        <text>2'-deoxyribonucleotide-(2'-deoxyribose 5'-phosphate)-2'-deoxyribonucleotide-DNA = a 3'-end 2'-deoxyribonucleotide-(2,3-dehydro-2,3-deoxyribose 5'-phosphate)-DNA + a 5'-end 5'-phospho-2'-deoxyribonucleoside-DNA + H(+)</text>
        <dbReference type="Rhea" id="RHEA:66592"/>
        <dbReference type="Rhea" id="RHEA-COMP:13180"/>
        <dbReference type="Rhea" id="RHEA-COMP:16897"/>
        <dbReference type="Rhea" id="RHEA-COMP:17067"/>
        <dbReference type="ChEBI" id="CHEBI:15378"/>
        <dbReference type="ChEBI" id="CHEBI:136412"/>
        <dbReference type="ChEBI" id="CHEBI:157695"/>
        <dbReference type="ChEBI" id="CHEBI:167181"/>
        <dbReference type="EC" id="4.2.99.18"/>
    </reaction>
</comment>
<feature type="binding site" evidence="15">
    <location>
        <position position="111"/>
    </location>
    <ligand>
        <name>DNA</name>
        <dbReference type="ChEBI" id="CHEBI:16991"/>
    </ligand>
</feature>
<dbReference type="Pfam" id="PF06831">
    <property type="entry name" value="H2TH"/>
    <property type="match status" value="1"/>
</dbReference>
<evidence type="ECO:0000256" key="7">
    <source>
        <dbReference type="ARBA" id="ARBA00022801"/>
    </source>
</evidence>
<name>A0A366D526_9GAMM</name>
<dbReference type="Pfam" id="PF01149">
    <property type="entry name" value="Fapy_DNA_glyco"/>
    <property type="match status" value="1"/>
</dbReference>
<dbReference type="AlphaFoldDB" id="A0A366D526"/>
<dbReference type="PANTHER" id="PTHR22993:SF9">
    <property type="entry name" value="FORMAMIDOPYRIMIDINE-DNA GLYCOSYLASE"/>
    <property type="match status" value="1"/>
</dbReference>
<evidence type="ECO:0000259" key="16">
    <source>
        <dbReference type="PROSITE" id="PS51066"/>
    </source>
</evidence>
<evidence type="ECO:0000256" key="2">
    <source>
        <dbReference type="ARBA" id="ARBA00009409"/>
    </source>
</evidence>
<dbReference type="InterPro" id="IPR000214">
    <property type="entry name" value="Znf_DNA_glyclase/AP_lyase"/>
</dbReference>
<dbReference type="InterPro" id="IPR010663">
    <property type="entry name" value="Znf_FPG/IleRS"/>
</dbReference>
<dbReference type="PROSITE" id="PS51066">
    <property type="entry name" value="ZF_FPG_2"/>
    <property type="match status" value="1"/>
</dbReference>
<keyword evidence="12 15" id="KW-0511">Multifunctional enzyme</keyword>
<feature type="active site" description="Schiff-base intermediate with DNA" evidence="15">
    <location>
        <position position="2"/>
    </location>
</feature>
<comment type="function">
    <text evidence="15">Involved in base excision repair of DNA damaged by oxidation or by mutagenic agents. Acts as DNA glycosylase that recognizes and removes damaged bases. Has a preference for oxidized purines, such as 7,8-dihydro-8-oxoguanine (8-oxoG). Has AP (apurinic/apyrimidinic) lyase activity and introduces nicks in the DNA strand. Cleaves the DNA backbone by beta-delta elimination to generate a single-strand break at the site of the removed base with both 3'- and 5'-phosphates.</text>
</comment>
<evidence type="ECO:0000256" key="11">
    <source>
        <dbReference type="ARBA" id="ARBA00023239"/>
    </source>
</evidence>
<feature type="active site" description="Proton donor; for delta-elimination activity" evidence="15">
    <location>
        <position position="262"/>
    </location>
</feature>
<evidence type="ECO:0000256" key="14">
    <source>
        <dbReference type="ARBA" id="ARBA00044632"/>
    </source>
</evidence>
<feature type="active site" description="Proton donor; for beta-elimination activity" evidence="15">
    <location>
        <position position="58"/>
    </location>
</feature>
<keyword evidence="5 15" id="KW-0227">DNA damage</keyword>
<dbReference type="PANTHER" id="PTHR22993">
    <property type="entry name" value="FORMAMIDOPYRIMIDINE-DNA GLYCOSYLASE"/>
    <property type="match status" value="1"/>
</dbReference>
<evidence type="ECO:0000256" key="1">
    <source>
        <dbReference type="ARBA" id="ARBA00001668"/>
    </source>
</evidence>
<dbReference type="Pfam" id="PF06827">
    <property type="entry name" value="zf-FPG_IleRS"/>
    <property type="match status" value="1"/>
</dbReference>
<dbReference type="OrthoDB" id="9800855at2"/>
<dbReference type="SUPFAM" id="SSF57716">
    <property type="entry name" value="Glucocorticoid receptor-like (DNA-binding domain)"/>
    <property type="match status" value="1"/>
</dbReference>
<evidence type="ECO:0000313" key="19">
    <source>
        <dbReference type="Proteomes" id="UP000252086"/>
    </source>
</evidence>
<dbReference type="SUPFAM" id="SSF46946">
    <property type="entry name" value="S13-like H2TH domain"/>
    <property type="match status" value="1"/>
</dbReference>
<feature type="domain" description="FPG-type" evidence="16">
    <location>
        <begin position="238"/>
        <end position="272"/>
    </location>
</feature>
<evidence type="ECO:0000256" key="12">
    <source>
        <dbReference type="ARBA" id="ARBA00023268"/>
    </source>
</evidence>
<gene>
    <name evidence="15" type="primary">mutM</name>
    <name evidence="15" type="synonym">fpg</name>
    <name evidence="18" type="ORF">DFP76_10226</name>
</gene>
<dbReference type="SMART" id="SM00898">
    <property type="entry name" value="Fapy_DNA_glyco"/>
    <property type="match status" value="1"/>
</dbReference>
<reference evidence="18 19" key="1">
    <citation type="submission" date="2018-06" db="EMBL/GenBank/DDBJ databases">
        <title>Genomic Encyclopedia of Type Strains, Phase III (KMG-III): the genomes of soil and plant-associated and newly described type strains.</title>
        <authorList>
            <person name="Whitman W."/>
        </authorList>
    </citation>
    <scope>NUCLEOTIDE SEQUENCE [LARGE SCALE GENOMIC DNA]</scope>
    <source>
        <strain evidence="18 19">CECT 7732</strain>
    </source>
</reference>
<comment type="subunit">
    <text evidence="3 15">Monomer.</text>
</comment>
<evidence type="ECO:0000256" key="6">
    <source>
        <dbReference type="ARBA" id="ARBA00022771"/>
    </source>
</evidence>
<dbReference type="PROSITE" id="PS51068">
    <property type="entry name" value="FPG_CAT"/>
    <property type="match status" value="1"/>
</dbReference>